<dbReference type="InterPro" id="IPR013538">
    <property type="entry name" value="ASHA1/2-like_C"/>
</dbReference>
<evidence type="ECO:0000313" key="4">
    <source>
        <dbReference type="Proteomes" id="UP000247591"/>
    </source>
</evidence>
<feature type="domain" description="Activator of Hsp90 ATPase homologue 1/2-like C-terminal" evidence="2">
    <location>
        <begin position="24"/>
        <end position="130"/>
    </location>
</feature>
<organism evidence="3 4">
    <name type="scientific">Williamsia limnetica</name>
    <dbReference type="NCBI Taxonomy" id="882452"/>
    <lineage>
        <taxon>Bacteria</taxon>
        <taxon>Bacillati</taxon>
        <taxon>Actinomycetota</taxon>
        <taxon>Actinomycetes</taxon>
        <taxon>Mycobacteriales</taxon>
        <taxon>Nocardiaceae</taxon>
        <taxon>Williamsia</taxon>
    </lineage>
</organism>
<evidence type="ECO:0000313" key="3">
    <source>
        <dbReference type="EMBL" id="PYE20775.1"/>
    </source>
</evidence>
<dbReference type="RefSeq" id="WP_110467530.1">
    <property type="nucleotide sequence ID" value="NZ_QJSP01000001.1"/>
</dbReference>
<keyword evidence="4" id="KW-1185">Reference proteome</keyword>
<dbReference type="AlphaFoldDB" id="A0A318RU09"/>
<comment type="caution">
    <text evidence="3">The sequence shown here is derived from an EMBL/GenBank/DDBJ whole genome shotgun (WGS) entry which is preliminary data.</text>
</comment>
<dbReference type="Proteomes" id="UP000247591">
    <property type="component" value="Unassembled WGS sequence"/>
</dbReference>
<accession>A0A318RU09</accession>
<dbReference type="EMBL" id="QJSP01000001">
    <property type="protein sequence ID" value="PYE20775.1"/>
    <property type="molecule type" value="Genomic_DNA"/>
</dbReference>
<dbReference type="OrthoDB" id="4549061at2"/>
<dbReference type="Gene3D" id="3.30.530.20">
    <property type="match status" value="1"/>
</dbReference>
<sequence>MTNRQTGHTRDAGWQIGVSKTVGHPLEEVWDFLTSDAGTAVWLGHGVRLRHERGLQYETADGTTGETRSFHSEERIRLTWQPRDWDHETIVQVTVTPEGDHKTVIRFHQERLVDADEREQQRTHWRAVMTAVVSGLDAEGS</sequence>
<name>A0A318RU09_WILLI</name>
<dbReference type="SUPFAM" id="SSF55961">
    <property type="entry name" value="Bet v1-like"/>
    <property type="match status" value="1"/>
</dbReference>
<protein>
    <submittedName>
        <fullName evidence="3">Uncharacterized protein YndB with AHSA1/START domain</fullName>
    </submittedName>
</protein>
<gene>
    <name evidence="3" type="ORF">DFR67_101166</name>
</gene>
<dbReference type="InterPro" id="IPR023393">
    <property type="entry name" value="START-like_dom_sf"/>
</dbReference>
<evidence type="ECO:0000256" key="1">
    <source>
        <dbReference type="ARBA" id="ARBA00006817"/>
    </source>
</evidence>
<dbReference type="Pfam" id="PF08327">
    <property type="entry name" value="AHSA1"/>
    <property type="match status" value="1"/>
</dbReference>
<proteinExistence type="inferred from homology"/>
<evidence type="ECO:0000259" key="2">
    <source>
        <dbReference type="Pfam" id="PF08327"/>
    </source>
</evidence>
<reference evidence="3 4" key="1">
    <citation type="submission" date="2018-06" db="EMBL/GenBank/DDBJ databases">
        <title>Genomic Encyclopedia of Type Strains, Phase IV (KMG-IV): sequencing the most valuable type-strain genomes for metagenomic binning, comparative biology and taxonomic classification.</title>
        <authorList>
            <person name="Goeker M."/>
        </authorList>
    </citation>
    <scope>NUCLEOTIDE SEQUENCE [LARGE SCALE GENOMIC DNA]</scope>
    <source>
        <strain evidence="3 4">DSM 45521</strain>
    </source>
</reference>
<comment type="similarity">
    <text evidence="1">Belongs to the AHA1 family.</text>
</comment>